<feature type="compositionally biased region" description="Polar residues" evidence="1">
    <location>
        <begin position="301"/>
        <end position="320"/>
    </location>
</feature>
<feature type="compositionally biased region" description="Polar residues" evidence="1">
    <location>
        <begin position="115"/>
        <end position="128"/>
    </location>
</feature>
<feature type="compositionally biased region" description="Low complexity" evidence="1">
    <location>
        <begin position="88"/>
        <end position="101"/>
    </location>
</feature>
<feature type="region of interest" description="Disordered" evidence="1">
    <location>
        <begin position="1"/>
        <end position="130"/>
    </location>
</feature>
<protein>
    <submittedName>
        <fullName evidence="2">Uncharacterized protein</fullName>
    </submittedName>
</protein>
<name>A0A5J4YYZ9_PORPP</name>
<organism evidence="2 3">
    <name type="scientific">Porphyridium purpureum</name>
    <name type="common">Red alga</name>
    <name type="synonym">Porphyridium cruentum</name>
    <dbReference type="NCBI Taxonomy" id="35688"/>
    <lineage>
        <taxon>Eukaryota</taxon>
        <taxon>Rhodophyta</taxon>
        <taxon>Bangiophyceae</taxon>
        <taxon>Porphyridiales</taxon>
        <taxon>Porphyridiaceae</taxon>
        <taxon>Porphyridium</taxon>
    </lineage>
</organism>
<dbReference type="Proteomes" id="UP000324585">
    <property type="component" value="Unassembled WGS sequence"/>
</dbReference>
<keyword evidence="3" id="KW-1185">Reference proteome</keyword>
<dbReference type="EMBL" id="VRMN01000002">
    <property type="protein sequence ID" value="KAA8496849.1"/>
    <property type="molecule type" value="Genomic_DNA"/>
</dbReference>
<gene>
    <name evidence="2" type="ORF">FVE85_0578</name>
</gene>
<feature type="compositionally biased region" description="Polar residues" evidence="1">
    <location>
        <begin position="327"/>
        <end position="344"/>
    </location>
</feature>
<evidence type="ECO:0000313" key="3">
    <source>
        <dbReference type="Proteomes" id="UP000324585"/>
    </source>
</evidence>
<comment type="caution">
    <text evidence="2">The sequence shown here is derived from an EMBL/GenBank/DDBJ whole genome shotgun (WGS) entry which is preliminary data.</text>
</comment>
<feature type="compositionally biased region" description="Basic and acidic residues" evidence="1">
    <location>
        <begin position="1"/>
        <end position="10"/>
    </location>
</feature>
<feature type="region of interest" description="Disordered" evidence="1">
    <location>
        <begin position="294"/>
        <end position="347"/>
    </location>
</feature>
<evidence type="ECO:0000256" key="1">
    <source>
        <dbReference type="SAM" id="MobiDB-lite"/>
    </source>
</evidence>
<proteinExistence type="predicted"/>
<feature type="compositionally biased region" description="Basic and acidic residues" evidence="1">
    <location>
        <begin position="427"/>
        <end position="440"/>
    </location>
</feature>
<sequence>MDARRGERQKHGSSLQVGHAHMNAGLGPRTGSGSARHEKPSGHAAEMQRSGETPLSSYPAVYVPLTTSRSGKKSHKKTKSRGRNEQAGGTSSGRDGTTSGDVESAAEEFERSEGSGASLSSLNVSGRSISGRALTGPIVDAFASQSPRFEPRPKSGPVGIGGHRAAIASSALDLHTPRDKKQSPFFGHKVGAFIKSKSGNDVMTSKAWMRGRDAREAFDPTLVNTYQNASSSGVIDDADDDDLCCTIDDLDLHTSLTSAKQRQAVTLSATARSQASSAQSLRPKQRTSSLMRYQGMGGSAASHQQQPTTSLSALAAQQMSGGERSGVSMSSPKHYSRSANSLPHTKSRGRLSFKSISSLGSLGIDVDGHVSSPPKSFVMDDYSDLNGPDEFHVLGVEWVNEPRVRKSQKSLSFSSRALPRVSSANRLPEKPRLGGEDRRTVNPSTQRAFGKSGSGTTGGGSSSGGASALRTIASASSGVGSGNGTGPGNGTGTGNGNGNGNGNRNGNGTGIGPGNGNATTTEPGAASTGPAHRKSSIRESIHLFFSSSLRSMHGSGSKDARAANDS</sequence>
<feature type="compositionally biased region" description="Basic residues" evidence="1">
    <location>
        <begin position="70"/>
        <end position="81"/>
    </location>
</feature>
<dbReference type="AlphaFoldDB" id="A0A5J4YYZ9"/>
<accession>A0A5J4YYZ9</accession>
<feature type="compositionally biased region" description="Gly residues" evidence="1">
    <location>
        <begin position="452"/>
        <end position="463"/>
    </location>
</feature>
<evidence type="ECO:0000313" key="2">
    <source>
        <dbReference type="EMBL" id="KAA8496849.1"/>
    </source>
</evidence>
<feature type="compositionally biased region" description="Gly residues" evidence="1">
    <location>
        <begin position="479"/>
        <end position="515"/>
    </location>
</feature>
<reference evidence="3" key="1">
    <citation type="journal article" date="2019" name="Nat. Commun.">
        <title>Expansion of phycobilisome linker gene families in mesophilic red algae.</title>
        <authorList>
            <person name="Lee J."/>
            <person name="Kim D."/>
            <person name="Bhattacharya D."/>
            <person name="Yoon H.S."/>
        </authorList>
    </citation>
    <scope>NUCLEOTIDE SEQUENCE [LARGE SCALE GENOMIC DNA]</scope>
    <source>
        <strain evidence="3">CCMP 1328</strain>
    </source>
</reference>
<feature type="region of interest" description="Disordered" evidence="1">
    <location>
        <begin position="422"/>
        <end position="539"/>
    </location>
</feature>